<sequence length="358" mass="41300">MKRLALLLGSLLVVTAAASAKEVVPAPVVVEEAPVQIVEKEVIVYRDKEEGFRPNGNIGLEYKYYGETEGQDYDLNETKDNGAWNGANKYSRLQLAGAVNMTENQRFEFRVRDYNDLQDASSNPVRPNQEKTGTETRLRYYYNHGLIGDSKVDLASRVEYFDYTDNDQRVEYQARFDFGAYLFDNDFIKTDYFIVAPKVGYRWGQGNDADYSQRYGFDIETKHLFPYGFDIELNIYNTYLAYGTSQGTAPDTYKDNIETDVELYLHYNANLYTQDKWSVDLGTEWGYDPYNAYNKRTHDRAYYLKADQWITATYQATEFVSVYGTLGAEYGNFAVTAEHDATNWRWQPYAALGFNVAF</sequence>
<dbReference type="EMBL" id="CP028102">
    <property type="protein sequence ID" value="AVQ18842.1"/>
    <property type="molecule type" value="Genomic_DNA"/>
</dbReference>
<name>A0ABM6TX42_FUSMR</name>
<gene>
    <name evidence="2" type="ORF">C4N19_06935</name>
</gene>
<proteinExistence type="predicted"/>
<keyword evidence="3" id="KW-1185">Reference proteome</keyword>
<dbReference type="RefSeq" id="WP_005884391.1">
    <property type="nucleotide sequence ID" value="NZ_CP028102.1"/>
</dbReference>
<evidence type="ECO:0000313" key="2">
    <source>
        <dbReference type="EMBL" id="AVQ18842.1"/>
    </source>
</evidence>
<keyword evidence="1" id="KW-0732">Signal</keyword>
<reference evidence="3" key="1">
    <citation type="journal article" date="2018" name="MSphere">
        <title>Fusobacterium Genomics Using MinION and Illumina Sequencing Enables Genome Completion and Correction.</title>
        <authorList>
            <person name="Todd S.M."/>
            <person name="Settlage R.E."/>
            <person name="Lahmers K.K."/>
            <person name="Slade D.J."/>
        </authorList>
    </citation>
    <scope>NUCLEOTIDE SEQUENCE [LARGE SCALE GENOMIC DNA]</scope>
    <source>
        <strain evidence="3">ATCC 9817</strain>
    </source>
</reference>
<dbReference type="GeneID" id="62763255"/>
<evidence type="ECO:0008006" key="4">
    <source>
        <dbReference type="Google" id="ProtNLM"/>
    </source>
</evidence>
<protein>
    <recommendedName>
        <fullName evidence="4">Porin</fullName>
    </recommendedName>
</protein>
<feature type="chain" id="PRO_5046725569" description="Porin" evidence="1">
    <location>
        <begin position="21"/>
        <end position="358"/>
    </location>
</feature>
<feature type="signal peptide" evidence="1">
    <location>
        <begin position="1"/>
        <end position="20"/>
    </location>
</feature>
<evidence type="ECO:0000313" key="3">
    <source>
        <dbReference type="Proteomes" id="UP000240258"/>
    </source>
</evidence>
<evidence type="ECO:0000256" key="1">
    <source>
        <dbReference type="SAM" id="SignalP"/>
    </source>
</evidence>
<organism evidence="2 3">
    <name type="scientific">Fusobacterium mortiferum ATCC 9817</name>
    <dbReference type="NCBI Taxonomy" id="469616"/>
    <lineage>
        <taxon>Bacteria</taxon>
        <taxon>Fusobacteriati</taxon>
        <taxon>Fusobacteriota</taxon>
        <taxon>Fusobacteriia</taxon>
        <taxon>Fusobacteriales</taxon>
        <taxon>Fusobacteriaceae</taxon>
        <taxon>Fusobacterium</taxon>
    </lineage>
</organism>
<dbReference type="Proteomes" id="UP000240258">
    <property type="component" value="Chromosome"/>
</dbReference>
<accession>A0ABM6TX42</accession>